<comment type="caution">
    <text evidence="1">The sequence shown here is derived from an EMBL/GenBank/DDBJ whole genome shotgun (WGS) entry which is preliminary data.</text>
</comment>
<proteinExistence type="predicted"/>
<feature type="non-terminal residue" evidence="1">
    <location>
        <position position="1"/>
    </location>
</feature>
<name>A0A8S3FR78_9BILA</name>
<evidence type="ECO:0000313" key="2">
    <source>
        <dbReference type="Proteomes" id="UP000681967"/>
    </source>
</evidence>
<evidence type="ECO:0000313" key="1">
    <source>
        <dbReference type="EMBL" id="CAF5136479.1"/>
    </source>
</evidence>
<protein>
    <submittedName>
        <fullName evidence="1">Uncharacterized protein</fullName>
    </submittedName>
</protein>
<dbReference type="Proteomes" id="UP000681967">
    <property type="component" value="Unassembled WGS sequence"/>
</dbReference>
<organism evidence="1 2">
    <name type="scientific">Rotaria magnacalcarata</name>
    <dbReference type="NCBI Taxonomy" id="392030"/>
    <lineage>
        <taxon>Eukaryota</taxon>
        <taxon>Metazoa</taxon>
        <taxon>Spiralia</taxon>
        <taxon>Gnathifera</taxon>
        <taxon>Rotifera</taxon>
        <taxon>Eurotatoria</taxon>
        <taxon>Bdelloidea</taxon>
        <taxon>Philodinida</taxon>
        <taxon>Philodinidae</taxon>
        <taxon>Rotaria</taxon>
    </lineage>
</organism>
<dbReference type="AlphaFoldDB" id="A0A8S3FR78"/>
<sequence>VKMVDFQGVCLQRKLRYEKSASGLFRGVRI</sequence>
<gene>
    <name evidence="1" type="ORF">BYL167_LOCUS69403</name>
</gene>
<reference evidence="1" key="1">
    <citation type="submission" date="2021-02" db="EMBL/GenBank/DDBJ databases">
        <authorList>
            <person name="Nowell W R."/>
        </authorList>
    </citation>
    <scope>NUCLEOTIDE SEQUENCE</scope>
</reference>
<accession>A0A8S3FR78</accession>
<dbReference type="EMBL" id="CAJOBH010250226">
    <property type="protein sequence ID" value="CAF5136479.1"/>
    <property type="molecule type" value="Genomic_DNA"/>
</dbReference>